<feature type="region of interest" description="Disordered" evidence="1">
    <location>
        <begin position="38"/>
        <end position="60"/>
    </location>
</feature>
<accession>A0A1D8N6V5</accession>
<dbReference type="RefSeq" id="XP_068138124.1">
    <property type="nucleotide sequence ID" value="XM_068282023.1"/>
</dbReference>
<evidence type="ECO:0000313" key="3">
    <source>
        <dbReference type="Proteomes" id="UP000182444"/>
    </source>
</evidence>
<dbReference type="GeneID" id="94582679"/>
<reference evidence="2 3" key="1">
    <citation type="journal article" date="2016" name="PLoS ONE">
        <title>Sequence Assembly of Yarrowia lipolytica Strain W29/CLIB89 Shows Transposable Element Diversity.</title>
        <authorList>
            <person name="Magnan C."/>
            <person name="Yu J."/>
            <person name="Chang I."/>
            <person name="Jahn E."/>
            <person name="Kanomata Y."/>
            <person name="Wu J."/>
            <person name="Zeller M."/>
            <person name="Oakes M."/>
            <person name="Baldi P."/>
            <person name="Sandmeyer S."/>
        </authorList>
    </citation>
    <scope>NUCLEOTIDE SEQUENCE [LARGE SCALE GENOMIC DNA]</scope>
    <source>
        <strain evidence="3">CLIB89(W29)</strain>
    </source>
</reference>
<gene>
    <name evidence="2" type="ORF">YALI1_B09931g</name>
</gene>
<sequence>MKSFSPFVQVYEKGSSSATLPLSNTAIFLPFSDDFHPKKGRNHEEADTETEFSTRPSSDTDMELSISIDCLDVIRKLILFSSRIHR</sequence>
<evidence type="ECO:0000256" key="1">
    <source>
        <dbReference type="SAM" id="MobiDB-lite"/>
    </source>
</evidence>
<protein>
    <submittedName>
        <fullName evidence="2">Uncharacterized protein</fullName>
    </submittedName>
</protein>
<dbReference type="AlphaFoldDB" id="A0A1D8N6V5"/>
<name>A0A1D8N6V5_YARLL</name>
<organism evidence="2 3">
    <name type="scientific">Yarrowia lipolytica</name>
    <name type="common">Candida lipolytica</name>
    <dbReference type="NCBI Taxonomy" id="4952"/>
    <lineage>
        <taxon>Eukaryota</taxon>
        <taxon>Fungi</taxon>
        <taxon>Dikarya</taxon>
        <taxon>Ascomycota</taxon>
        <taxon>Saccharomycotina</taxon>
        <taxon>Dipodascomycetes</taxon>
        <taxon>Dipodascales</taxon>
        <taxon>Dipodascales incertae sedis</taxon>
        <taxon>Yarrowia</taxon>
    </lineage>
</organism>
<dbReference type="Proteomes" id="UP000182444">
    <property type="component" value="Chromosome 1B"/>
</dbReference>
<dbReference type="VEuPathDB" id="FungiDB:YALI1_B09931g"/>
<proteinExistence type="predicted"/>
<evidence type="ECO:0000313" key="2">
    <source>
        <dbReference type="EMBL" id="AOW01366.1"/>
    </source>
</evidence>
<dbReference type="EMBL" id="CP017554">
    <property type="protein sequence ID" value="AOW01366.1"/>
    <property type="molecule type" value="Genomic_DNA"/>
</dbReference>